<keyword evidence="4 7" id="KW-0812">Transmembrane</keyword>
<sequence length="322" mass="37463">MKINKSQSYIRNAFFDRSHRSLNKLQDKKKFPIKFWDFMQKDTSIALFFLLPSAIGFSIFYLIPFVMGMIYSLMDGTTDGSFIGLANYKELLGSTSFLKAATNTFWFTAVSVPLIIIISLLLALCLNQNVYIQNWLRSAFVLPLVVPVVSIVMLWQILFDWNGTFNVWMHNMGFERVDWMKSNWAIIVLSIVYLWKNIGYNIILFLAALQNIPKEYYETAEIEGAGRMHTFMNITLIYLTPTMFFVILMSIINSFKVFRETYLIAGSYPHDSLYMMQHYMNNMFVSLDIQKLTAAATLMVGVISIIVFVLFAIERRFRKFMN</sequence>
<keyword evidence="3" id="KW-1003">Cell membrane</keyword>
<comment type="similarity">
    <text evidence="7">Belongs to the binding-protein-dependent transport system permease family.</text>
</comment>
<reference evidence="9 10" key="1">
    <citation type="journal article" date="2015" name="Genome Announc.">
        <title>Next-Generation Whole-Genome Sequencing of Eight Strains of Bacillus cereus, Isolated from Food.</title>
        <authorList>
            <person name="Krawczyk A.O."/>
            <person name="de Jong A."/>
            <person name="Eijlander R.T."/>
            <person name="Berendsen E.M."/>
            <person name="Holsappel S."/>
            <person name="Wells-Bennik M.H."/>
            <person name="Kuipers O.P."/>
        </authorList>
    </citation>
    <scope>NUCLEOTIDE SEQUENCE [LARGE SCALE GENOMIC DNA]</scope>
    <source>
        <strain evidence="9 10">B4147</strain>
    </source>
</reference>
<evidence type="ECO:0000256" key="6">
    <source>
        <dbReference type="ARBA" id="ARBA00023136"/>
    </source>
</evidence>
<comment type="caution">
    <text evidence="9">The sequence shown here is derived from an EMBL/GenBank/DDBJ whole genome shotgun (WGS) entry which is preliminary data.</text>
</comment>
<dbReference type="EMBL" id="LCYN01000017">
    <property type="protein sequence ID" value="KKZ95932.1"/>
    <property type="molecule type" value="Genomic_DNA"/>
</dbReference>
<evidence type="ECO:0000256" key="7">
    <source>
        <dbReference type="RuleBase" id="RU363032"/>
    </source>
</evidence>
<evidence type="ECO:0000256" key="2">
    <source>
        <dbReference type="ARBA" id="ARBA00022448"/>
    </source>
</evidence>
<dbReference type="PANTHER" id="PTHR30193:SF37">
    <property type="entry name" value="INNER MEMBRANE ABC TRANSPORTER PERMEASE PROTEIN YCJO"/>
    <property type="match status" value="1"/>
</dbReference>
<feature type="transmembrane region" description="Helical" evidence="7">
    <location>
        <begin position="45"/>
        <end position="71"/>
    </location>
</feature>
<evidence type="ECO:0000313" key="10">
    <source>
        <dbReference type="Proteomes" id="UP000035350"/>
    </source>
</evidence>
<dbReference type="PANTHER" id="PTHR30193">
    <property type="entry name" value="ABC TRANSPORTER PERMEASE PROTEIN"/>
    <property type="match status" value="1"/>
</dbReference>
<keyword evidence="6 7" id="KW-0472">Membrane</keyword>
<evidence type="ECO:0000256" key="5">
    <source>
        <dbReference type="ARBA" id="ARBA00022989"/>
    </source>
</evidence>
<dbReference type="SUPFAM" id="SSF161098">
    <property type="entry name" value="MetI-like"/>
    <property type="match status" value="1"/>
</dbReference>
<comment type="subcellular location">
    <subcellularLocation>
        <location evidence="1 7">Cell membrane</location>
        <topology evidence="1 7">Multi-pass membrane protein</topology>
    </subcellularLocation>
</comment>
<dbReference type="RefSeq" id="WP_198528876.1">
    <property type="nucleotide sequence ID" value="NZ_LCYN01000017.1"/>
</dbReference>
<feature type="domain" description="ABC transmembrane type-1" evidence="8">
    <location>
        <begin position="101"/>
        <end position="311"/>
    </location>
</feature>
<proteinExistence type="inferred from homology"/>
<dbReference type="AlphaFoldDB" id="A0A0G8C833"/>
<dbReference type="InterPro" id="IPR051393">
    <property type="entry name" value="ABC_transporter_permease"/>
</dbReference>
<feature type="transmembrane region" description="Helical" evidence="7">
    <location>
        <begin position="184"/>
        <end position="209"/>
    </location>
</feature>
<name>A0A0G8C833_9BACI</name>
<dbReference type="Proteomes" id="UP000035350">
    <property type="component" value="Unassembled WGS sequence"/>
</dbReference>
<protein>
    <recommendedName>
        <fullName evidence="8">ABC transmembrane type-1 domain-containing protein</fullName>
    </recommendedName>
</protein>
<evidence type="ECO:0000313" key="9">
    <source>
        <dbReference type="EMBL" id="KKZ95932.1"/>
    </source>
</evidence>
<reference evidence="10" key="2">
    <citation type="submission" date="2015-04" db="EMBL/GenBank/DDBJ databases">
        <title>Draft Genome Sequences of Eight Spore-Forming Food Isolates of Bacillus cereus Genome sequencing.</title>
        <authorList>
            <person name="Krawcyk A.O."/>
            <person name="de Jong A."/>
            <person name="Eijlander R.T."/>
            <person name="Berendsen E.M."/>
            <person name="Holsappel S."/>
            <person name="Wells-Bennik M."/>
            <person name="Kuipers O.P."/>
        </authorList>
    </citation>
    <scope>NUCLEOTIDE SEQUENCE [LARGE SCALE GENOMIC DNA]</scope>
    <source>
        <strain evidence="10">B4147</strain>
    </source>
</reference>
<dbReference type="Pfam" id="PF00528">
    <property type="entry name" value="BPD_transp_1"/>
    <property type="match status" value="1"/>
</dbReference>
<dbReference type="InterPro" id="IPR035906">
    <property type="entry name" value="MetI-like_sf"/>
</dbReference>
<dbReference type="PROSITE" id="PS50928">
    <property type="entry name" value="ABC_TM1"/>
    <property type="match status" value="1"/>
</dbReference>
<organism evidence="9 10">
    <name type="scientific">Bacillus wiedmannii</name>
    <dbReference type="NCBI Taxonomy" id="1890302"/>
    <lineage>
        <taxon>Bacteria</taxon>
        <taxon>Bacillati</taxon>
        <taxon>Bacillota</taxon>
        <taxon>Bacilli</taxon>
        <taxon>Bacillales</taxon>
        <taxon>Bacillaceae</taxon>
        <taxon>Bacillus</taxon>
        <taxon>Bacillus cereus group</taxon>
    </lineage>
</organism>
<keyword evidence="5 7" id="KW-1133">Transmembrane helix</keyword>
<evidence type="ECO:0000256" key="4">
    <source>
        <dbReference type="ARBA" id="ARBA00022692"/>
    </source>
</evidence>
<evidence type="ECO:0000259" key="8">
    <source>
        <dbReference type="PROSITE" id="PS50928"/>
    </source>
</evidence>
<dbReference type="PATRIC" id="fig|1396.433.peg.2014"/>
<evidence type="ECO:0000256" key="3">
    <source>
        <dbReference type="ARBA" id="ARBA00022475"/>
    </source>
</evidence>
<dbReference type="CDD" id="cd06261">
    <property type="entry name" value="TM_PBP2"/>
    <property type="match status" value="1"/>
</dbReference>
<evidence type="ECO:0000256" key="1">
    <source>
        <dbReference type="ARBA" id="ARBA00004651"/>
    </source>
</evidence>
<dbReference type="Gene3D" id="1.10.3720.10">
    <property type="entry name" value="MetI-like"/>
    <property type="match status" value="1"/>
</dbReference>
<feature type="transmembrane region" description="Helical" evidence="7">
    <location>
        <begin position="138"/>
        <end position="159"/>
    </location>
</feature>
<gene>
    <name evidence="9" type="ORF">B4147_5173</name>
</gene>
<keyword evidence="2 7" id="KW-0813">Transport</keyword>
<dbReference type="GO" id="GO:0055085">
    <property type="term" value="P:transmembrane transport"/>
    <property type="evidence" value="ECO:0007669"/>
    <property type="project" value="InterPro"/>
</dbReference>
<accession>A0A0G8C833</accession>
<dbReference type="GO" id="GO:0005886">
    <property type="term" value="C:plasma membrane"/>
    <property type="evidence" value="ECO:0007669"/>
    <property type="project" value="UniProtKB-SubCell"/>
</dbReference>
<feature type="transmembrane region" description="Helical" evidence="7">
    <location>
        <begin position="292"/>
        <end position="313"/>
    </location>
</feature>
<feature type="transmembrane region" description="Helical" evidence="7">
    <location>
        <begin position="230"/>
        <end position="252"/>
    </location>
</feature>
<dbReference type="InterPro" id="IPR000515">
    <property type="entry name" value="MetI-like"/>
</dbReference>
<feature type="transmembrane region" description="Helical" evidence="7">
    <location>
        <begin position="105"/>
        <end position="126"/>
    </location>
</feature>